<keyword evidence="7" id="KW-0812">Transmembrane</keyword>
<dbReference type="Pfam" id="PF00100">
    <property type="entry name" value="Zona_pellucida"/>
    <property type="match status" value="1"/>
</dbReference>
<keyword evidence="7" id="KW-0472">Membrane</keyword>
<evidence type="ECO:0000256" key="2">
    <source>
        <dbReference type="ARBA" id="ARBA00022729"/>
    </source>
</evidence>
<dbReference type="Gene3D" id="2.60.40.3210">
    <property type="entry name" value="Zona pellucida, ZP-N domain"/>
    <property type="match status" value="1"/>
</dbReference>
<dbReference type="CDD" id="cd00054">
    <property type="entry name" value="EGF_CA"/>
    <property type="match status" value="1"/>
</dbReference>
<evidence type="ECO:0000256" key="5">
    <source>
        <dbReference type="PROSITE-ProRule" id="PRU00076"/>
    </source>
</evidence>
<evidence type="ECO:0000256" key="7">
    <source>
        <dbReference type="SAM" id="Phobius"/>
    </source>
</evidence>
<name>A0A3Q3IJ82_MONAL</name>
<dbReference type="PROSITE" id="PS50026">
    <property type="entry name" value="EGF_3"/>
    <property type="match status" value="1"/>
</dbReference>
<evidence type="ECO:0000256" key="4">
    <source>
        <dbReference type="ARBA" id="ARBA00023157"/>
    </source>
</evidence>
<dbReference type="InterPro" id="IPR055355">
    <property type="entry name" value="ZP-C"/>
</dbReference>
<feature type="region of interest" description="Disordered" evidence="6">
    <location>
        <begin position="50"/>
        <end position="70"/>
    </location>
</feature>
<dbReference type="SMART" id="SM00179">
    <property type="entry name" value="EGF_CA"/>
    <property type="match status" value="1"/>
</dbReference>
<dbReference type="InterPro" id="IPR018097">
    <property type="entry name" value="EGF_Ca-bd_CS"/>
</dbReference>
<accession>A0A3Q3IJ82</accession>
<evidence type="ECO:0000256" key="1">
    <source>
        <dbReference type="ARBA" id="ARBA00022536"/>
    </source>
</evidence>
<dbReference type="InterPro" id="IPR000742">
    <property type="entry name" value="EGF"/>
</dbReference>
<proteinExistence type="predicted"/>
<keyword evidence="10" id="KW-1185">Reference proteome</keyword>
<feature type="compositionally biased region" description="Low complexity" evidence="6">
    <location>
        <begin position="54"/>
        <end position="70"/>
    </location>
</feature>
<feature type="domain" description="EGF-like" evidence="8">
    <location>
        <begin position="6"/>
        <end position="44"/>
    </location>
</feature>
<comment type="caution">
    <text evidence="5">Lacks conserved residue(s) required for the propagation of feature annotation.</text>
</comment>
<dbReference type="Gene3D" id="2.10.25.10">
    <property type="entry name" value="Laminin"/>
    <property type="match status" value="1"/>
</dbReference>
<dbReference type="PANTHER" id="PTHR14002">
    <property type="entry name" value="ENDOGLIN/TGF-BETA RECEPTOR TYPE III"/>
    <property type="match status" value="1"/>
</dbReference>
<dbReference type="GO" id="GO:0005509">
    <property type="term" value="F:calcium ion binding"/>
    <property type="evidence" value="ECO:0007669"/>
    <property type="project" value="InterPro"/>
</dbReference>
<feature type="transmembrane region" description="Helical" evidence="7">
    <location>
        <begin position="336"/>
        <end position="362"/>
    </location>
</feature>
<dbReference type="Ensembl" id="ENSMALT00000003591.1">
    <property type="protein sequence ID" value="ENSMALP00000003499.1"/>
    <property type="gene ID" value="ENSMALG00000002552.1"/>
</dbReference>
<evidence type="ECO:0000256" key="6">
    <source>
        <dbReference type="SAM" id="MobiDB-lite"/>
    </source>
</evidence>
<protein>
    <recommendedName>
        <fullName evidence="8">EGF-like domain-containing protein</fullName>
    </recommendedName>
</protein>
<keyword evidence="3" id="KW-0677">Repeat</keyword>
<reference evidence="9" key="2">
    <citation type="submission" date="2025-09" db="UniProtKB">
        <authorList>
            <consortium name="Ensembl"/>
        </authorList>
    </citation>
    <scope>IDENTIFICATION</scope>
</reference>
<dbReference type="InterPro" id="IPR001881">
    <property type="entry name" value="EGF-like_Ca-bd_dom"/>
</dbReference>
<organism evidence="9 10">
    <name type="scientific">Monopterus albus</name>
    <name type="common">Swamp eel</name>
    <dbReference type="NCBI Taxonomy" id="43700"/>
    <lineage>
        <taxon>Eukaryota</taxon>
        <taxon>Metazoa</taxon>
        <taxon>Chordata</taxon>
        <taxon>Craniata</taxon>
        <taxon>Vertebrata</taxon>
        <taxon>Euteleostomi</taxon>
        <taxon>Actinopterygii</taxon>
        <taxon>Neopterygii</taxon>
        <taxon>Teleostei</taxon>
        <taxon>Neoteleostei</taxon>
        <taxon>Acanthomorphata</taxon>
        <taxon>Anabantaria</taxon>
        <taxon>Synbranchiformes</taxon>
        <taxon>Synbranchidae</taxon>
        <taxon>Monopterus</taxon>
    </lineage>
</organism>
<dbReference type="FunFam" id="2.10.25.10:FF:000038">
    <property type="entry name" value="Fibrillin 2"/>
    <property type="match status" value="1"/>
</dbReference>
<keyword evidence="1 5" id="KW-0245">EGF-like domain</keyword>
<dbReference type="SMART" id="SM00241">
    <property type="entry name" value="ZP"/>
    <property type="match status" value="1"/>
</dbReference>
<dbReference type="PANTHER" id="PTHR14002:SF22">
    <property type="entry name" value="UROMODULIN-LIKE 1"/>
    <property type="match status" value="1"/>
</dbReference>
<dbReference type="SUPFAM" id="SSF57196">
    <property type="entry name" value="EGF/Laminin"/>
    <property type="match status" value="1"/>
</dbReference>
<reference evidence="9" key="1">
    <citation type="submission" date="2025-08" db="UniProtKB">
        <authorList>
            <consortium name="Ensembl"/>
        </authorList>
    </citation>
    <scope>IDENTIFICATION</scope>
</reference>
<keyword evidence="4" id="KW-1015">Disulfide bond</keyword>
<keyword evidence="7" id="KW-1133">Transmembrane helix</keyword>
<dbReference type="Pfam" id="PF07645">
    <property type="entry name" value="EGF_CA"/>
    <property type="match status" value="1"/>
</dbReference>
<evidence type="ECO:0000256" key="3">
    <source>
        <dbReference type="ARBA" id="ARBA00022737"/>
    </source>
</evidence>
<dbReference type="InterPro" id="IPR001507">
    <property type="entry name" value="ZP_dom"/>
</dbReference>
<dbReference type="InterPro" id="IPR042235">
    <property type="entry name" value="ZP-C_dom"/>
</dbReference>
<dbReference type="InterPro" id="IPR049883">
    <property type="entry name" value="NOTCH1_EGF-like"/>
</dbReference>
<dbReference type="SMART" id="SM00181">
    <property type="entry name" value="EGF"/>
    <property type="match status" value="1"/>
</dbReference>
<evidence type="ECO:0000313" key="10">
    <source>
        <dbReference type="Proteomes" id="UP000261600"/>
    </source>
</evidence>
<dbReference type="Proteomes" id="UP000261600">
    <property type="component" value="Unplaced"/>
</dbReference>
<dbReference type="AlphaFoldDB" id="A0A3Q3IJ82"/>
<dbReference type="PROSITE" id="PS00010">
    <property type="entry name" value="ASX_HYDROXYL"/>
    <property type="match status" value="1"/>
</dbReference>
<dbReference type="Gene3D" id="2.60.40.4100">
    <property type="entry name" value="Zona pellucida, ZP-C domain"/>
    <property type="match status" value="1"/>
</dbReference>
<dbReference type="InterPro" id="IPR000152">
    <property type="entry name" value="EGF-type_Asp/Asn_hydroxyl_site"/>
</dbReference>
<evidence type="ECO:0000313" key="9">
    <source>
        <dbReference type="Ensembl" id="ENSMALP00000003499.1"/>
    </source>
</evidence>
<evidence type="ECO:0000259" key="8">
    <source>
        <dbReference type="PROSITE" id="PS50026"/>
    </source>
</evidence>
<keyword evidence="2" id="KW-0732">Signal</keyword>
<dbReference type="GO" id="GO:0030855">
    <property type="term" value="P:epithelial cell differentiation"/>
    <property type="evidence" value="ECO:0007669"/>
    <property type="project" value="UniProtKB-ARBA"/>
</dbReference>
<sequence length="388" mass="42835">MIFFVDLNECAPGTNDCSQWATCNNTWGSYTCACLDGYTDKNPERPGRFCEGSTTTHTPTTTTPMTSVTSTPPVTVTIPATTATASTTNFIAPRTVNSASGAISVQCRTAVIFVTVARNFLLNTKIRESALYLGLQECGVNGGNDTHAQLTAGWDECDTRLVQVSFFFSTEKDMHLGNVCLFPLEVPRIQLEVPIMCTFLKMYAVLSPMARYETFKDAVEGSGSFHVTVQLMNGTIPLPHNYSMSSREVVVHSQKSKVLLPCHCVHSCPLNSYTEVLMNGNSSKSRVSVQIFAFVNLDMIYVHCQVHICLESGLDTCVPVSTHYKNSVLQPLGLNYLQIVGFACLGVGLSIFFIVGFVCLYYQRNRIGHYNFNINPKQENFTYLVFNA</sequence>
<dbReference type="PROSITE" id="PS01187">
    <property type="entry name" value="EGF_CA"/>
    <property type="match status" value="1"/>
</dbReference>